<keyword evidence="4 6" id="KW-1133">Transmembrane helix</keyword>
<keyword evidence="2" id="KW-1003">Cell membrane</keyword>
<comment type="subcellular location">
    <subcellularLocation>
        <location evidence="1">Cell membrane</location>
        <topology evidence="1">Multi-pass membrane protein</topology>
    </subcellularLocation>
</comment>
<organism evidence="7 8">
    <name type="scientific">Frigidibacter mobilis</name>
    <dbReference type="NCBI Taxonomy" id="1335048"/>
    <lineage>
        <taxon>Bacteria</taxon>
        <taxon>Pseudomonadati</taxon>
        <taxon>Pseudomonadota</taxon>
        <taxon>Alphaproteobacteria</taxon>
        <taxon>Rhodobacterales</taxon>
        <taxon>Paracoccaceae</taxon>
        <taxon>Frigidibacter</taxon>
    </lineage>
</organism>
<evidence type="ECO:0000256" key="3">
    <source>
        <dbReference type="ARBA" id="ARBA00022692"/>
    </source>
</evidence>
<accession>A0A159Z0U8</accession>
<feature type="transmembrane region" description="Helical" evidence="6">
    <location>
        <begin position="124"/>
        <end position="146"/>
    </location>
</feature>
<keyword evidence="5 6" id="KW-0472">Membrane</keyword>
<dbReference type="OrthoDB" id="9804361at2"/>
<dbReference type="GO" id="GO:0015658">
    <property type="term" value="F:branched-chain amino acid transmembrane transporter activity"/>
    <property type="evidence" value="ECO:0007669"/>
    <property type="project" value="InterPro"/>
</dbReference>
<dbReference type="Proteomes" id="UP000076128">
    <property type="component" value="Chromosome"/>
</dbReference>
<dbReference type="CDD" id="cd06581">
    <property type="entry name" value="TM_PBP1_LivM_like"/>
    <property type="match status" value="1"/>
</dbReference>
<dbReference type="STRING" id="1335048.AKL17_1259"/>
<evidence type="ECO:0000256" key="6">
    <source>
        <dbReference type="SAM" id="Phobius"/>
    </source>
</evidence>
<sequence>MIIGTAKETYRADAALLTTQPQRVWMAIFLAALLGLPFVLNAYWLYLVCLAMINVGAATGLNILTGYTGLVSLGQAAFMAVGAYTVAWLEREAGTPMLVNLAAAGAVAAAVGVLVGIPSLRVKGLYLAIATIAASFILHFVFVHWVPVTGGASGINVPPASVFGVELVTYFRLYWVILPVTALMVLGAANLFRTRIGRAFIAVRDRDISAEVLGIPLLHYKLMSFGIASFYAGVSGGLWAYFFRVVTPESFPFLASVFLLAAIIVGGMGTILGGIVGAIFMTLAPEMLRFVVEWVSPWVPNAGTLLSPLRTVVFGAMIVGFLVFEPQGIAEIVERIRRYFRLWPFRT</sequence>
<dbReference type="PANTHER" id="PTHR30482:SF5">
    <property type="entry name" value="ABC TRANSPORTER PERMEASE PROTEIN"/>
    <property type="match status" value="1"/>
</dbReference>
<dbReference type="InterPro" id="IPR001851">
    <property type="entry name" value="ABC_transp_permease"/>
</dbReference>
<evidence type="ECO:0000256" key="4">
    <source>
        <dbReference type="ARBA" id="ARBA00022989"/>
    </source>
</evidence>
<evidence type="ECO:0000313" key="7">
    <source>
        <dbReference type="EMBL" id="AMY68515.1"/>
    </source>
</evidence>
<dbReference type="EMBL" id="CP012661">
    <property type="protein sequence ID" value="AMY68515.1"/>
    <property type="molecule type" value="Genomic_DNA"/>
</dbReference>
<keyword evidence="8" id="KW-1185">Reference proteome</keyword>
<evidence type="ECO:0000313" key="8">
    <source>
        <dbReference type="Proteomes" id="UP000076128"/>
    </source>
</evidence>
<dbReference type="KEGG" id="daa:AKL17_1259"/>
<evidence type="ECO:0000256" key="5">
    <source>
        <dbReference type="ARBA" id="ARBA00023136"/>
    </source>
</evidence>
<feature type="transmembrane region" description="Helical" evidence="6">
    <location>
        <begin position="173"/>
        <end position="192"/>
    </location>
</feature>
<evidence type="ECO:0000256" key="2">
    <source>
        <dbReference type="ARBA" id="ARBA00022475"/>
    </source>
</evidence>
<keyword evidence="3 6" id="KW-0812">Transmembrane</keyword>
<proteinExistence type="predicted"/>
<dbReference type="GO" id="GO:0005886">
    <property type="term" value="C:plasma membrane"/>
    <property type="evidence" value="ECO:0007669"/>
    <property type="project" value="UniProtKB-SubCell"/>
</dbReference>
<feature type="transmembrane region" description="Helical" evidence="6">
    <location>
        <begin position="24"/>
        <end position="49"/>
    </location>
</feature>
<feature type="transmembrane region" description="Helical" evidence="6">
    <location>
        <begin position="97"/>
        <end position="117"/>
    </location>
</feature>
<feature type="transmembrane region" description="Helical" evidence="6">
    <location>
        <begin position="61"/>
        <end position="85"/>
    </location>
</feature>
<feature type="transmembrane region" description="Helical" evidence="6">
    <location>
        <begin position="222"/>
        <end position="242"/>
    </location>
</feature>
<dbReference type="RefSeq" id="WP_066811634.1">
    <property type="nucleotide sequence ID" value="NZ_CP012661.1"/>
</dbReference>
<feature type="transmembrane region" description="Helical" evidence="6">
    <location>
        <begin position="254"/>
        <end position="280"/>
    </location>
</feature>
<protein>
    <submittedName>
        <fullName evidence="7">Branched-chain amino acid ABC superfamily ATP binding cassette transporter permease</fullName>
    </submittedName>
</protein>
<reference evidence="7 8" key="1">
    <citation type="submission" date="2015-09" db="EMBL/GenBank/DDBJ databases">
        <title>Complete genome sequence of Defluviimonas alba cai42t isolated from an oilfield in Xinjiang.</title>
        <authorList>
            <person name="Geng S."/>
            <person name="Pan X."/>
            <person name="Wu X."/>
        </authorList>
    </citation>
    <scope>NUCLEOTIDE SEQUENCE [LARGE SCALE GENOMIC DNA]</scope>
    <source>
        <strain evidence="8">cai42</strain>
    </source>
</reference>
<dbReference type="PATRIC" id="fig|1335048.3.peg.1307"/>
<dbReference type="Pfam" id="PF02653">
    <property type="entry name" value="BPD_transp_2"/>
    <property type="match status" value="1"/>
</dbReference>
<evidence type="ECO:0000256" key="1">
    <source>
        <dbReference type="ARBA" id="ARBA00004651"/>
    </source>
</evidence>
<dbReference type="AlphaFoldDB" id="A0A159Z0U8"/>
<name>A0A159Z0U8_9RHOB</name>
<dbReference type="PANTHER" id="PTHR30482">
    <property type="entry name" value="HIGH-AFFINITY BRANCHED-CHAIN AMINO ACID TRANSPORT SYSTEM PERMEASE"/>
    <property type="match status" value="1"/>
</dbReference>
<gene>
    <name evidence="7" type="ORF">AKL17_1259</name>
</gene>
<dbReference type="InterPro" id="IPR043428">
    <property type="entry name" value="LivM-like"/>
</dbReference>